<dbReference type="InterPro" id="IPR009045">
    <property type="entry name" value="Zn_M74/Hedgehog-like"/>
</dbReference>
<name>A0ABY4L5A5_THEAE</name>
<feature type="coiled-coil region" evidence="1">
    <location>
        <begin position="150"/>
        <end position="216"/>
    </location>
</feature>
<evidence type="ECO:0000256" key="1">
    <source>
        <dbReference type="SAM" id="Coils"/>
    </source>
</evidence>
<gene>
    <name evidence="4" type="ORF">FOF52_19600</name>
</gene>
<evidence type="ECO:0000256" key="2">
    <source>
        <dbReference type="SAM" id="MobiDB-lite"/>
    </source>
</evidence>
<keyword evidence="5" id="KW-1185">Reference proteome</keyword>
<dbReference type="CDD" id="cd14814">
    <property type="entry name" value="Peptidase_M15"/>
    <property type="match status" value="1"/>
</dbReference>
<dbReference type="RefSeq" id="WP_425265505.1">
    <property type="nucleotide sequence ID" value="NZ_BAABEB010000011.1"/>
</dbReference>
<dbReference type="PANTHER" id="PTHR34385">
    <property type="entry name" value="D-ALANYL-D-ALANINE CARBOXYPEPTIDASE"/>
    <property type="match status" value="1"/>
</dbReference>
<reference evidence="4 5" key="1">
    <citation type="submission" date="2020-04" db="EMBL/GenBank/DDBJ databases">
        <title>Thermobifida alba genome sequencing and assembly.</title>
        <authorList>
            <person name="Luzics S."/>
            <person name="Horvath B."/>
            <person name="Nagy I."/>
            <person name="Toth A."/>
            <person name="Nagy I."/>
            <person name="Kukolya J."/>
        </authorList>
    </citation>
    <scope>NUCLEOTIDE SEQUENCE [LARGE SCALE GENOMIC DNA]</scope>
    <source>
        <strain evidence="4 5">DSM 43795</strain>
    </source>
</reference>
<dbReference type="SUPFAM" id="SSF55166">
    <property type="entry name" value="Hedgehog/DD-peptidase"/>
    <property type="match status" value="1"/>
</dbReference>
<sequence length="369" mass="41136">MPFVLDAGRNRCRATRNGTPSVSNGRSRSRTVVTVVLTLILTMLVNIAAPPPSAHADNELDSLREEAEQAKEELEQATEEYLEREEALEEAQDELVKTLHELQQIEGQIADMRVPLVELAITLYKQPDVGVLGFLASDSIEDDLRAESHVMKLSHDQEQMLDEADALRDEQIELTSRAQELQSQTQLERVELEDDLEELRKKSEESTEALTQKLEDLGLSVDAYLAGVECDPSAAQKAAGAANGLLPSDALCALHVEGHYLRADAAVDFLKMNQAYAQEFGTDMCVTSSYRDLQNQHRVYAQQPPGYAAVPGTSNHGLGMAIDLCGGVQNQGSPQFNWLEAHSREYNWFHPAWAYSNPFEPWHWEYDPS</sequence>
<feature type="domain" description="D-alanyl-D-alanine carboxypeptidase-like core" evidence="3">
    <location>
        <begin position="259"/>
        <end position="368"/>
    </location>
</feature>
<dbReference type="InterPro" id="IPR052179">
    <property type="entry name" value="DD-CPase-like"/>
</dbReference>
<protein>
    <submittedName>
        <fullName evidence="4">Peptidase M15</fullName>
    </submittedName>
</protein>
<feature type="coiled-coil region" evidence="1">
    <location>
        <begin position="53"/>
        <end position="108"/>
    </location>
</feature>
<dbReference type="Gene3D" id="1.20.120.330">
    <property type="entry name" value="Nucleotidyltransferases domain 2"/>
    <property type="match status" value="1"/>
</dbReference>
<evidence type="ECO:0000313" key="5">
    <source>
        <dbReference type="Proteomes" id="UP000832041"/>
    </source>
</evidence>
<feature type="compositionally biased region" description="Polar residues" evidence="2">
    <location>
        <begin position="16"/>
        <end position="26"/>
    </location>
</feature>
<proteinExistence type="predicted"/>
<dbReference type="PANTHER" id="PTHR34385:SF1">
    <property type="entry name" value="PEPTIDOGLYCAN L-ALANYL-D-GLUTAMATE ENDOPEPTIDASE CWLK"/>
    <property type="match status" value="1"/>
</dbReference>
<dbReference type="EMBL" id="CP051627">
    <property type="protein sequence ID" value="UPT22876.1"/>
    <property type="molecule type" value="Genomic_DNA"/>
</dbReference>
<organism evidence="4 5">
    <name type="scientific">Thermobifida alba</name>
    <name type="common">Thermomonospora alba</name>
    <dbReference type="NCBI Taxonomy" id="53522"/>
    <lineage>
        <taxon>Bacteria</taxon>
        <taxon>Bacillati</taxon>
        <taxon>Actinomycetota</taxon>
        <taxon>Actinomycetes</taxon>
        <taxon>Streptosporangiales</taxon>
        <taxon>Nocardiopsidaceae</taxon>
        <taxon>Thermobifida</taxon>
    </lineage>
</organism>
<feature type="region of interest" description="Disordered" evidence="2">
    <location>
        <begin position="1"/>
        <end position="27"/>
    </location>
</feature>
<evidence type="ECO:0000259" key="3">
    <source>
        <dbReference type="Pfam" id="PF02557"/>
    </source>
</evidence>
<dbReference type="Proteomes" id="UP000832041">
    <property type="component" value="Chromosome"/>
</dbReference>
<accession>A0ABY4L5A5</accession>
<dbReference type="InterPro" id="IPR003709">
    <property type="entry name" value="VanY-like_core_dom"/>
</dbReference>
<evidence type="ECO:0000313" key="4">
    <source>
        <dbReference type="EMBL" id="UPT22876.1"/>
    </source>
</evidence>
<keyword evidence="1" id="KW-0175">Coiled coil</keyword>
<dbReference type="Pfam" id="PF02557">
    <property type="entry name" value="VanY"/>
    <property type="match status" value="1"/>
</dbReference>
<dbReference type="Gene3D" id="3.30.1380.10">
    <property type="match status" value="1"/>
</dbReference>